<comment type="subcellular location">
    <subcellularLocation>
        <location evidence="1">Secreted</location>
        <location evidence="1">Cell wall</location>
        <topology evidence="1">Peptidoglycan-anchor</topology>
    </subcellularLocation>
</comment>
<evidence type="ECO:0000259" key="6">
    <source>
        <dbReference type="Pfam" id="PF17961"/>
    </source>
</evidence>
<evidence type="ECO:0000313" key="7">
    <source>
        <dbReference type="EMBL" id="MDZ5759638.1"/>
    </source>
</evidence>
<keyword evidence="2" id="KW-0134">Cell wall</keyword>
<gene>
    <name evidence="7" type="ORF">RAK27_13325</name>
</gene>
<proteinExistence type="predicted"/>
<dbReference type="InterPro" id="IPR008966">
    <property type="entry name" value="Adhesion_dom_sf"/>
</dbReference>
<feature type="domain" description="SDR-like Ig" evidence="6">
    <location>
        <begin position="65"/>
        <end position="150"/>
    </location>
</feature>
<protein>
    <submittedName>
        <fullName evidence="7">Ig-like domain-containing protein</fullName>
    </submittedName>
</protein>
<accession>A0AAW9JVK6</accession>
<dbReference type="AlphaFoldDB" id="A0AAW9JVK6"/>
<evidence type="ECO:0000256" key="1">
    <source>
        <dbReference type="ARBA" id="ARBA00004168"/>
    </source>
</evidence>
<dbReference type="Proteomes" id="UP001290462">
    <property type="component" value="Unassembled WGS sequence"/>
</dbReference>
<keyword evidence="5" id="KW-0572">Peptidoglycan-anchor</keyword>
<evidence type="ECO:0000256" key="5">
    <source>
        <dbReference type="ARBA" id="ARBA00023088"/>
    </source>
</evidence>
<evidence type="ECO:0000256" key="2">
    <source>
        <dbReference type="ARBA" id="ARBA00022512"/>
    </source>
</evidence>
<evidence type="ECO:0000256" key="3">
    <source>
        <dbReference type="ARBA" id="ARBA00022525"/>
    </source>
</evidence>
<dbReference type="InterPro" id="IPR041171">
    <property type="entry name" value="SDR_Ig"/>
</dbReference>
<dbReference type="Gene3D" id="2.60.40.1280">
    <property type="match status" value="1"/>
</dbReference>
<keyword evidence="3" id="KW-0964">Secreted</keyword>
<evidence type="ECO:0000256" key="4">
    <source>
        <dbReference type="ARBA" id="ARBA00022729"/>
    </source>
</evidence>
<dbReference type="GO" id="GO:0007155">
    <property type="term" value="P:cell adhesion"/>
    <property type="evidence" value="ECO:0007669"/>
    <property type="project" value="InterPro"/>
</dbReference>
<dbReference type="SUPFAM" id="SSF49401">
    <property type="entry name" value="Bacterial adhesins"/>
    <property type="match status" value="1"/>
</dbReference>
<dbReference type="Pfam" id="PF17961">
    <property type="entry name" value="Big_8"/>
    <property type="match status" value="1"/>
</dbReference>
<organism evidence="7 8">
    <name type="scientific">Carnobacterium maltaromaticum</name>
    <name type="common">Carnobacterium piscicola</name>
    <dbReference type="NCBI Taxonomy" id="2751"/>
    <lineage>
        <taxon>Bacteria</taxon>
        <taxon>Bacillati</taxon>
        <taxon>Bacillota</taxon>
        <taxon>Bacilli</taxon>
        <taxon>Lactobacillales</taxon>
        <taxon>Carnobacteriaceae</taxon>
        <taxon>Carnobacterium</taxon>
    </lineage>
</organism>
<reference evidence="7" key="1">
    <citation type="submission" date="2023-08" db="EMBL/GenBank/DDBJ databases">
        <title>Genomic characterization of piscicolin 126 produced by Carnobacterium maltaromaticum CM22 strain isolated from salmon (Salmo salar).</title>
        <authorList>
            <person name="Gonzalez-Gragera E."/>
            <person name="Garcia-Lopez J.D."/>
            <person name="Teso-Perez C."/>
            <person name="Gimenez-Hernandez I."/>
            <person name="Peralta-Sanchez J.M."/>
            <person name="Valdivia E."/>
            <person name="Montalban-Lopez M."/>
            <person name="Martin-Platero A.M."/>
            <person name="Banos A."/>
            <person name="Martinez-Bueno M."/>
        </authorList>
    </citation>
    <scope>NUCLEOTIDE SEQUENCE</scope>
    <source>
        <strain evidence="7">CM22</strain>
    </source>
</reference>
<name>A0AAW9JVK6_CARML</name>
<dbReference type="InterPro" id="IPR011252">
    <property type="entry name" value="Fibrogen-bd_dom1"/>
</dbReference>
<dbReference type="RefSeq" id="WP_322809322.1">
    <property type="nucleotide sequence ID" value="NZ_JAVBVO010000003.1"/>
</dbReference>
<evidence type="ECO:0000313" key="8">
    <source>
        <dbReference type="Proteomes" id="UP001290462"/>
    </source>
</evidence>
<dbReference type="EMBL" id="JAVBVO010000003">
    <property type="protein sequence ID" value="MDZ5759638.1"/>
    <property type="molecule type" value="Genomic_DNA"/>
</dbReference>
<comment type="caution">
    <text evidence="7">The sequence shown here is derived from an EMBL/GenBank/DDBJ whole genome shotgun (WGS) entry which is preliminary data.</text>
</comment>
<keyword evidence="4" id="KW-0732">Signal</keyword>
<sequence>MKKKMLVVSLFSVLIGLSFVLIRSYVQAMESSEVEKNYNNYQAAKFIDDISFKNGVTEKAYRLSDAVELQYKWSLTDQKKGDTLVYDIPKEMYIVNDLDFNLLTKSGSKIGEVELRSEENQLEVKFTDPEDLMKKNKEINGTFYFTVKLAPDYWVGKAEKTIDFPMGEVAKKLTITIQSEGQAAADELIFGWGIYNKREKMVDWDLRINHAEKNMAAASVQINVGTTSKIDPTSFKLFEIKDNDLIESEKAISQSIVGDNLVLSIENVSKSYLLSFKAQSDTKKATLSASLANYGTTLVETGDIPAFYTTGSSILEKTK</sequence>